<dbReference type="EMBL" id="KI894030">
    <property type="protein sequence ID" value="OBR85922.1"/>
    <property type="molecule type" value="Genomic_DNA"/>
</dbReference>
<organism evidence="2">
    <name type="scientific">Kwoniella dejecticola CBS 10117</name>
    <dbReference type="NCBI Taxonomy" id="1296121"/>
    <lineage>
        <taxon>Eukaryota</taxon>
        <taxon>Fungi</taxon>
        <taxon>Dikarya</taxon>
        <taxon>Basidiomycota</taxon>
        <taxon>Agaricomycotina</taxon>
        <taxon>Tremellomycetes</taxon>
        <taxon>Tremellales</taxon>
        <taxon>Cryptococcaceae</taxon>
        <taxon>Kwoniella</taxon>
    </lineage>
</organism>
<protein>
    <submittedName>
        <fullName evidence="2">Uncharacterized protein</fullName>
    </submittedName>
</protein>
<dbReference type="AlphaFoldDB" id="A0A1A6A788"/>
<dbReference type="Gene3D" id="1.20.920.10">
    <property type="entry name" value="Bromodomain-like"/>
    <property type="match status" value="1"/>
</dbReference>
<dbReference type="OrthoDB" id="21449at2759"/>
<dbReference type="GO" id="GO:0006357">
    <property type="term" value="P:regulation of transcription by RNA polymerase II"/>
    <property type="evidence" value="ECO:0007669"/>
    <property type="project" value="TreeGrafter"/>
</dbReference>
<dbReference type="RefSeq" id="XP_018263764.1">
    <property type="nucleotide sequence ID" value="XM_018406956.1"/>
</dbReference>
<dbReference type="STRING" id="1296121.A0A1A6A788"/>
<dbReference type="InterPro" id="IPR036427">
    <property type="entry name" value="Bromodomain-like_sf"/>
</dbReference>
<evidence type="ECO:0000256" key="1">
    <source>
        <dbReference type="ARBA" id="ARBA00023117"/>
    </source>
</evidence>
<dbReference type="SUPFAM" id="SSF47370">
    <property type="entry name" value="Bromodomain"/>
    <property type="match status" value="1"/>
</dbReference>
<evidence type="ECO:0000313" key="2">
    <source>
        <dbReference type="EMBL" id="OBR85922.1"/>
    </source>
</evidence>
<gene>
    <name evidence="2" type="ORF">I303_03637</name>
    <name evidence="3" type="ORF">I303_103615</name>
</gene>
<reference evidence="3" key="3">
    <citation type="submission" date="2024-02" db="EMBL/GenBank/DDBJ databases">
        <title>Comparative genomics of Cryptococcus and Kwoniella reveals pathogenesis evolution and contrasting modes of karyotype evolution via chromosome fusion or intercentromeric recombination.</title>
        <authorList>
            <person name="Coelho M.A."/>
            <person name="David-Palma M."/>
            <person name="Shea T."/>
            <person name="Bowers K."/>
            <person name="McGinley-Smith S."/>
            <person name="Mohammad A.W."/>
            <person name="Gnirke A."/>
            <person name="Yurkov A.M."/>
            <person name="Nowrousian M."/>
            <person name="Sun S."/>
            <person name="Cuomo C.A."/>
            <person name="Heitman J."/>
        </authorList>
    </citation>
    <scope>NUCLEOTIDE SEQUENCE</scope>
    <source>
        <strain evidence="3">CBS 10117</strain>
    </source>
</reference>
<dbReference type="GO" id="GO:0006325">
    <property type="term" value="P:chromatin organization"/>
    <property type="evidence" value="ECO:0007669"/>
    <property type="project" value="UniProtKB-ARBA"/>
</dbReference>
<dbReference type="EMBL" id="CP144533">
    <property type="protein sequence ID" value="WWC61037.1"/>
    <property type="molecule type" value="Genomic_DNA"/>
</dbReference>
<reference evidence="2" key="1">
    <citation type="submission" date="2013-07" db="EMBL/GenBank/DDBJ databases">
        <title>The Genome Sequence of Cryptococcus dejecticola CBS10117.</title>
        <authorList>
            <consortium name="The Broad Institute Genome Sequencing Platform"/>
            <person name="Cuomo C."/>
            <person name="Litvintseva A."/>
            <person name="Chen Y."/>
            <person name="Heitman J."/>
            <person name="Sun S."/>
            <person name="Springer D."/>
            <person name="Dromer F."/>
            <person name="Young S.K."/>
            <person name="Zeng Q."/>
            <person name="Gargeya S."/>
            <person name="Fitzgerald M."/>
            <person name="Abouelleil A."/>
            <person name="Alvarado L."/>
            <person name="Berlin A.M."/>
            <person name="Chapman S.B."/>
            <person name="Dewar J."/>
            <person name="Goldberg J."/>
            <person name="Griggs A."/>
            <person name="Gujja S."/>
            <person name="Hansen M."/>
            <person name="Howarth C."/>
            <person name="Imamovic A."/>
            <person name="Larimer J."/>
            <person name="McCowan C."/>
            <person name="Murphy C."/>
            <person name="Pearson M."/>
            <person name="Priest M."/>
            <person name="Roberts A."/>
            <person name="Saif S."/>
            <person name="Shea T."/>
            <person name="Sykes S."/>
            <person name="Wortman J."/>
            <person name="Nusbaum C."/>
            <person name="Birren B."/>
        </authorList>
    </citation>
    <scope>NUCLEOTIDE SEQUENCE [LARGE SCALE GENOMIC DNA]</scope>
    <source>
        <strain evidence="2">CBS 10117</strain>
    </source>
</reference>
<proteinExistence type="predicted"/>
<dbReference type="GO" id="GO:0000124">
    <property type="term" value="C:SAGA complex"/>
    <property type="evidence" value="ECO:0007669"/>
    <property type="project" value="InterPro"/>
</dbReference>
<dbReference type="KEGG" id="kdj:28967336"/>
<name>A0A1A6A788_9TREE</name>
<dbReference type="InterPro" id="IPR037782">
    <property type="entry name" value="Spt7"/>
</dbReference>
<dbReference type="GO" id="GO:0046695">
    <property type="term" value="C:SLIK (SAGA-like) complex"/>
    <property type="evidence" value="ECO:0007669"/>
    <property type="project" value="InterPro"/>
</dbReference>
<evidence type="ECO:0000313" key="4">
    <source>
        <dbReference type="Proteomes" id="UP000078595"/>
    </source>
</evidence>
<accession>A0A1A6A788</accession>
<reference evidence="3" key="2">
    <citation type="submission" date="2013-07" db="EMBL/GenBank/DDBJ databases">
        <authorList>
            <consortium name="The Broad Institute Genome Sequencing Platform"/>
            <person name="Cuomo C."/>
            <person name="Litvintseva A."/>
            <person name="Chen Y."/>
            <person name="Heitman J."/>
            <person name="Sun S."/>
            <person name="Springer D."/>
            <person name="Dromer F."/>
            <person name="Young S.K."/>
            <person name="Zeng Q."/>
            <person name="Gargeya S."/>
            <person name="Fitzgerald M."/>
            <person name="Abouelleil A."/>
            <person name="Alvarado L."/>
            <person name="Berlin A.M."/>
            <person name="Chapman S.B."/>
            <person name="Dewar J."/>
            <person name="Goldberg J."/>
            <person name="Griggs A."/>
            <person name="Gujja S."/>
            <person name="Hansen M."/>
            <person name="Howarth C."/>
            <person name="Imamovic A."/>
            <person name="Larimer J."/>
            <person name="McCowan C."/>
            <person name="Murphy C."/>
            <person name="Pearson M."/>
            <person name="Priest M."/>
            <person name="Roberts A."/>
            <person name="Saif S."/>
            <person name="Shea T."/>
            <person name="Sykes S."/>
            <person name="Wortman J."/>
            <person name="Nusbaum C."/>
            <person name="Birren B."/>
        </authorList>
    </citation>
    <scope>NUCLEOTIDE SEQUENCE</scope>
    <source>
        <strain evidence="3">CBS 10117</strain>
    </source>
</reference>
<dbReference type="GO" id="GO:0005198">
    <property type="term" value="F:structural molecule activity"/>
    <property type="evidence" value="ECO:0007669"/>
    <property type="project" value="TreeGrafter"/>
</dbReference>
<dbReference type="Proteomes" id="UP000078595">
    <property type="component" value="Chromosome 4"/>
</dbReference>
<dbReference type="GeneID" id="28967336"/>
<keyword evidence="4" id="KW-1185">Reference proteome</keyword>
<dbReference type="PANTHER" id="PTHR47343">
    <property type="entry name" value="TRANSCRIPTIONAL ACTIVATOR SPT7"/>
    <property type="match status" value="1"/>
</dbReference>
<keyword evidence="1" id="KW-0103">Bromodomain</keyword>
<evidence type="ECO:0000313" key="3">
    <source>
        <dbReference type="EMBL" id="WWC61037.1"/>
    </source>
</evidence>
<dbReference type="VEuPathDB" id="FungiDB:I303_03637"/>
<dbReference type="PANTHER" id="PTHR47343:SF1">
    <property type="entry name" value="TRANSCRIPTIONAL ACTIVATOR SPT7"/>
    <property type="match status" value="1"/>
</dbReference>
<sequence length="86" mass="9618">MKYLLNFLEGIPDAPNLSDPQFQQLLAEVQAGKSSNRSSADAFYDSLEKIINELKSSPESIAFQRPVSKRDAPDYYDGKSCSKMLL</sequence>